<keyword evidence="8" id="KW-0732">Signal</keyword>
<dbReference type="PRINTS" id="PR00722">
    <property type="entry name" value="CHYMOTRYPSIN"/>
</dbReference>
<keyword evidence="2" id="KW-0222">Digestion</keyword>
<dbReference type="Gene3D" id="2.40.10.10">
    <property type="entry name" value="Trypsin-like serine proteases"/>
    <property type="match status" value="1"/>
</dbReference>
<dbReference type="InterPro" id="IPR009003">
    <property type="entry name" value="Peptidase_S1_PA"/>
</dbReference>
<dbReference type="EMBL" id="ATLV01014489">
    <property type="status" value="NOT_ANNOTATED_CDS"/>
    <property type="molecule type" value="Genomic_DNA"/>
</dbReference>
<evidence type="ECO:0000256" key="1">
    <source>
        <dbReference type="ARBA" id="ARBA00022670"/>
    </source>
</evidence>
<evidence type="ECO:0000256" key="7">
    <source>
        <dbReference type="RuleBase" id="RU363034"/>
    </source>
</evidence>
<evidence type="ECO:0000256" key="5">
    <source>
        <dbReference type="ARBA" id="ARBA00023157"/>
    </source>
</evidence>
<gene>
    <name evidence="10" type="ORF">ZHAS_00006287</name>
</gene>
<evidence type="ECO:0000256" key="3">
    <source>
        <dbReference type="ARBA" id="ARBA00022801"/>
    </source>
</evidence>
<keyword evidence="1 7" id="KW-0645">Protease</keyword>
<dbReference type="SMART" id="SM00020">
    <property type="entry name" value="Tryp_SPc"/>
    <property type="match status" value="1"/>
</dbReference>
<dbReference type="EMBL" id="KE524974">
    <property type="protein sequence ID" value="KFB38804.1"/>
    <property type="molecule type" value="Genomic_DNA"/>
</dbReference>
<reference evidence="11" key="2">
    <citation type="submission" date="2020-05" db="UniProtKB">
        <authorList>
            <consortium name="EnsemblMetazoa"/>
        </authorList>
    </citation>
    <scope>IDENTIFICATION</scope>
</reference>
<evidence type="ECO:0000256" key="4">
    <source>
        <dbReference type="ARBA" id="ARBA00022825"/>
    </source>
</evidence>
<evidence type="ECO:0000313" key="10">
    <source>
        <dbReference type="EMBL" id="KFB38804.1"/>
    </source>
</evidence>
<dbReference type="GO" id="GO:0007586">
    <property type="term" value="P:digestion"/>
    <property type="evidence" value="ECO:0007669"/>
    <property type="project" value="UniProtKB-KW"/>
</dbReference>
<sequence length="310" mass="32501">MASHGRCGQAFPILIVLALAVTLQTPCLASESRIVGGVPVDGSSTKHQVSVRSRSADQIQFGRGHICGGSLINLDTVLTAAHCLVDDYDRARAATYFRVVGGGINRTAQTVNTVVRDVRQVVVHANYVSRGFINDVGLLMVRTSSVPSGHPTLQPIAMTTQVPPNNTRCQTSGWGSIYYGVPGSTTDLMAVNITIIDATVCNGTDSYDGDIMSGMLCAGRLEGGKDSCQGDSGGPLVCDGRLAGTVSFGFECGLQNFPGVYADVAFYQEWISVNGAVSVGGRAPPRQIAGASTIGALLLLLALHIHTYLK</sequence>
<dbReference type="PROSITE" id="PS00135">
    <property type="entry name" value="TRYPSIN_SER"/>
    <property type="match status" value="1"/>
</dbReference>
<evidence type="ECO:0000256" key="8">
    <source>
        <dbReference type="SAM" id="SignalP"/>
    </source>
</evidence>
<reference evidence="10 12" key="1">
    <citation type="journal article" date="2014" name="BMC Genomics">
        <title>Genome sequence of Anopheles sinensis provides insight into genetics basis of mosquito competence for malaria parasites.</title>
        <authorList>
            <person name="Zhou D."/>
            <person name="Zhang D."/>
            <person name="Ding G."/>
            <person name="Shi L."/>
            <person name="Hou Q."/>
            <person name="Ye Y."/>
            <person name="Xu Y."/>
            <person name="Zhou H."/>
            <person name="Xiong C."/>
            <person name="Li S."/>
            <person name="Yu J."/>
            <person name="Hong S."/>
            <person name="Yu X."/>
            <person name="Zou P."/>
            <person name="Chen C."/>
            <person name="Chang X."/>
            <person name="Wang W."/>
            <person name="Lv Y."/>
            <person name="Sun Y."/>
            <person name="Ma L."/>
            <person name="Shen B."/>
            <person name="Zhu C."/>
        </authorList>
    </citation>
    <scope>NUCLEOTIDE SEQUENCE [LARGE SCALE GENOMIC DNA]</scope>
</reference>
<dbReference type="VEuPathDB" id="VectorBase:ASIC006287"/>
<dbReference type="FunFam" id="2.40.10.10:FF:000010">
    <property type="entry name" value="Kallikrein related peptidase 11"/>
    <property type="match status" value="1"/>
</dbReference>
<organism evidence="10">
    <name type="scientific">Anopheles sinensis</name>
    <name type="common">Mosquito</name>
    <dbReference type="NCBI Taxonomy" id="74873"/>
    <lineage>
        <taxon>Eukaryota</taxon>
        <taxon>Metazoa</taxon>
        <taxon>Ecdysozoa</taxon>
        <taxon>Arthropoda</taxon>
        <taxon>Hexapoda</taxon>
        <taxon>Insecta</taxon>
        <taxon>Pterygota</taxon>
        <taxon>Neoptera</taxon>
        <taxon>Endopterygota</taxon>
        <taxon>Diptera</taxon>
        <taxon>Nematocera</taxon>
        <taxon>Culicoidea</taxon>
        <taxon>Culicidae</taxon>
        <taxon>Anophelinae</taxon>
        <taxon>Anopheles</taxon>
    </lineage>
</organism>
<proteinExistence type="inferred from homology"/>
<evidence type="ECO:0000259" key="9">
    <source>
        <dbReference type="PROSITE" id="PS50240"/>
    </source>
</evidence>
<dbReference type="PANTHER" id="PTHR24276">
    <property type="entry name" value="POLYSERASE-RELATED"/>
    <property type="match status" value="1"/>
</dbReference>
<dbReference type="CDD" id="cd00190">
    <property type="entry name" value="Tryp_SPc"/>
    <property type="match status" value="1"/>
</dbReference>
<evidence type="ECO:0000313" key="11">
    <source>
        <dbReference type="EnsemblMetazoa" id="ASIC006287-PA"/>
    </source>
</evidence>
<keyword evidence="3 7" id="KW-0378">Hydrolase</keyword>
<keyword evidence="4 7" id="KW-0720">Serine protease</keyword>
<comment type="similarity">
    <text evidence="6">Belongs to the peptidase S1 family. CLIP subfamily.</text>
</comment>
<accession>A0A084VLG0</accession>
<dbReference type="OMA" id="LCQTSGW"/>
<protein>
    <submittedName>
        <fullName evidence="10 11">Trypsin-7</fullName>
    </submittedName>
</protein>
<dbReference type="SUPFAM" id="SSF50494">
    <property type="entry name" value="Trypsin-like serine proteases"/>
    <property type="match status" value="1"/>
</dbReference>
<dbReference type="STRING" id="74873.A0A084VLG0"/>
<dbReference type="InterPro" id="IPR001314">
    <property type="entry name" value="Peptidase_S1A"/>
</dbReference>
<keyword evidence="5" id="KW-1015">Disulfide bond</keyword>
<dbReference type="PANTHER" id="PTHR24276:SF91">
    <property type="entry name" value="AT26814P-RELATED"/>
    <property type="match status" value="1"/>
</dbReference>
<name>A0A084VLG0_ANOSI</name>
<keyword evidence="12" id="KW-1185">Reference proteome</keyword>
<dbReference type="InterPro" id="IPR043504">
    <property type="entry name" value="Peptidase_S1_PA_chymotrypsin"/>
</dbReference>
<dbReference type="Proteomes" id="UP000030765">
    <property type="component" value="Unassembled WGS sequence"/>
</dbReference>
<dbReference type="InterPro" id="IPR050430">
    <property type="entry name" value="Peptidase_S1"/>
</dbReference>
<dbReference type="AlphaFoldDB" id="A0A084VLG0"/>
<feature type="signal peptide" evidence="8">
    <location>
        <begin position="1"/>
        <end position="29"/>
    </location>
</feature>
<dbReference type="InterPro" id="IPR033116">
    <property type="entry name" value="TRYPSIN_SER"/>
</dbReference>
<dbReference type="VEuPathDB" id="VectorBase:ASIS019698"/>
<dbReference type="OrthoDB" id="10059102at2759"/>
<dbReference type="Pfam" id="PF00089">
    <property type="entry name" value="Trypsin"/>
    <property type="match status" value="1"/>
</dbReference>
<dbReference type="InterPro" id="IPR001254">
    <property type="entry name" value="Trypsin_dom"/>
</dbReference>
<evidence type="ECO:0000313" key="12">
    <source>
        <dbReference type="Proteomes" id="UP000030765"/>
    </source>
</evidence>
<feature type="chain" id="PRO_5010759857" evidence="8">
    <location>
        <begin position="30"/>
        <end position="310"/>
    </location>
</feature>
<dbReference type="PROSITE" id="PS00134">
    <property type="entry name" value="TRYPSIN_HIS"/>
    <property type="match status" value="1"/>
</dbReference>
<evidence type="ECO:0000256" key="2">
    <source>
        <dbReference type="ARBA" id="ARBA00022757"/>
    </source>
</evidence>
<evidence type="ECO:0000256" key="6">
    <source>
        <dbReference type="ARBA" id="ARBA00024195"/>
    </source>
</evidence>
<feature type="domain" description="Peptidase S1" evidence="9">
    <location>
        <begin position="34"/>
        <end position="276"/>
    </location>
</feature>
<dbReference type="GO" id="GO:0006508">
    <property type="term" value="P:proteolysis"/>
    <property type="evidence" value="ECO:0007669"/>
    <property type="project" value="UniProtKB-KW"/>
</dbReference>
<dbReference type="InterPro" id="IPR018114">
    <property type="entry name" value="TRYPSIN_HIS"/>
</dbReference>
<dbReference type="EnsemblMetazoa" id="ASIC006287-RA">
    <property type="protein sequence ID" value="ASIC006287-PA"/>
    <property type="gene ID" value="ASIC006287"/>
</dbReference>
<dbReference type="GO" id="GO:0004252">
    <property type="term" value="F:serine-type endopeptidase activity"/>
    <property type="evidence" value="ECO:0007669"/>
    <property type="project" value="InterPro"/>
</dbReference>
<dbReference type="PROSITE" id="PS50240">
    <property type="entry name" value="TRYPSIN_DOM"/>
    <property type="match status" value="1"/>
</dbReference>